<dbReference type="Proteomes" id="UP000663671">
    <property type="component" value="Chromosome 4"/>
</dbReference>
<sequence>MSDLEIFCYIEKSSAVRSAEILEAAGLRCFVGELVVARHYPLFPAIILWRLQTSRLSSIDKRLEESTTLKLCAAVIGILSGILSEHYVDGQLNETITGYVEVQYAYLLGCFQGSYCLLELRLKLTPGDIQYFVDIGGRKLMLHWEKNTPDQQQYFRCFAELGADPLTVELDEQQEG</sequence>
<accession>A0A8A1M7C3</accession>
<reference evidence="1" key="1">
    <citation type="submission" date="2021-01" db="EMBL/GenBank/DDBJ databases">
        <title>Chromosome-level genome assembly of a human fungal pathogen reveals clustering of transcriptionally co-regulated genes.</title>
        <authorList>
            <person name="Voorhies M."/>
            <person name="Cohen S."/>
            <person name="Shea T.P."/>
            <person name="Petrus S."/>
            <person name="Munoz J.F."/>
            <person name="Poplawski S."/>
            <person name="Goldman W.E."/>
            <person name="Michael T."/>
            <person name="Cuomo C.A."/>
            <person name="Sil A."/>
            <person name="Beyhan S."/>
        </authorList>
    </citation>
    <scope>NUCLEOTIDE SEQUENCE</scope>
    <source>
        <strain evidence="1">WU24</strain>
    </source>
</reference>
<dbReference type="AlphaFoldDB" id="A0A8A1M7C3"/>
<name>A0A8A1M7C3_AJECA</name>
<proteinExistence type="predicted"/>
<evidence type="ECO:0000313" key="1">
    <source>
        <dbReference type="EMBL" id="QSS60372.1"/>
    </source>
</evidence>
<organism evidence="1 2">
    <name type="scientific">Ajellomyces capsulatus</name>
    <name type="common">Darling's disease fungus</name>
    <name type="synonym">Histoplasma capsulatum</name>
    <dbReference type="NCBI Taxonomy" id="5037"/>
    <lineage>
        <taxon>Eukaryota</taxon>
        <taxon>Fungi</taxon>
        <taxon>Dikarya</taxon>
        <taxon>Ascomycota</taxon>
        <taxon>Pezizomycotina</taxon>
        <taxon>Eurotiomycetes</taxon>
        <taxon>Eurotiomycetidae</taxon>
        <taxon>Onygenales</taxon>
        <taxon>Ajellomycetaceae</taxon>
        <taxon>Histoplasma</taxon>
    </lineage>
</organism>
<gene>
    <name evidence="1" type="ORF">I7I51_05170</name>
</gene>
<dbReference type="VEuPathDB" id="FungiDB:I7I51_05170"/>
<dbReference type="OrthoDB" id="4358016at2759"/>
<dbReference type="EMBL" id="CP069110">
    <property type="protein sequence ID" value="QSS60372.1"/>
    <property type="molecule type" value="Genomic_DNA"/>
</dbReference>
<protein>
    <submittedName>
        <fullName evidence="1">No significant blast</fullName>
    </submittedName>
</protein>
<evidence type="ECO:0000313" key="2">
    <source>
        <dbReference type="Proteomes" id="UP000663671"/>
    </source>
</evidence>